<feature type="chain" id="PRO_5004167821" evidence="1">
    <location>
        <begin position="24"/>
        <end position="268"/>
    </location>
</feature>
<feature type="signal peptide" evidence="1">
    <location>
        <begin position="1"/>
        <end position="23"/>
    </location>
</feature>
<dbReference type="KEGG" id="aeh:Mlg_2738"/>
<evidence type="ECO:0000259" key="2">
    <source>
        <dbReference type="Pfam" id="PF12849"/>
    </source>
</evidence>
<dbReference type="Proteomes" id="UP000001962">
    <property type="component" value="Chromosome"/>
</dbReference>
<keyword evidence="1" id="KW-0732">Signal</keyword>
<dbReference type="AlphaFoldDB" id="Q0A509"/>
<dbReference type="eggNOG" id="COG2998">
    <property type="taxonomic scope" value="Bacteria"/>
</dbReference>
<organism evidence="3 4">
    <name type="scientific">Alkalilimnicola ehrlichii (strain ATCC BAA-1101 / DSM 17681 / MLHE-1)</name>
    <dbReference type="NCBI Taxonomy" id="187272"/>
    <lineage>
        <taxon>Bacteria</taxon>
        <taxon>Pseudomonadati</taxon>
        <taxon>Pseudomonadota</taxon>
        <taxon>Gammaproteobacteria</taxon>
        <taxon>Chromatiales</taxon>
        <taxon>Ectothiorhodospiraceae</taxon>
        <taxon>Alkalilimnicola</taxon>
    </lineage>
</organism>
<evidence type="ECO:0000313" key="3">
    <source>
        <dbReference type="EMBL" id="ABI58078.1"/>
    </source>
</evidence>
<dbReference type="InterPro" id="IPR052738">
    <property type="entry name" value="ABC-Tungstate_binding"/>
</dbReference>
<sequence>MIRSVCWILIGLAALTLAGTAQARDYITLASTTSTEQSGLFQHIIPKFSEATGIDVRVIAVGTGQAFALARRGDVDSLLVHDPVGERAFVEAGYAVERRDVMYNDFVLIGPADDPADVGHADDIADALQRIAGARAPFTSRGDDSGTHRAEQRLWQAAGIAPSGRWYRALGGGMGPTLNTAAAMDAYVLSDRATWVAFDNRQRLEILFQGDEALHNPYGTLLLSAERHPHLNHERARQWHEWLLSETGQSAIARYTLRGERLFFPNAD</sequence>
<dbReference type="Pfam" id="PF12849">
    <property type="entry name" value="PBP_like_2"/>
    <property type="match status" value="1"/>
</dbReference>
<reference evidence="4" key="1">
    <citation type="submission" date="2006-08" db="EMBL/GenBank/DDBJ databases">
        <title>Complete sequence of Alkalilimnicola ehrilichei MLHE-1.</title>
        <authorList>
            <person name="Copeland A."/>
            <person name="Lucas S."/>
            <person name="Lapidus A."/>
            <person name="Barry K."/>
            <person name="Detter J.C."/>
            <person name="Glavina del Rio T."/>
            <person name="Hammon N."/>
            <person name="Israni S."/>
            <person name="Dalin E."/>
            <person name="Tice H."/>
            <person name="Pitluck S."/>
            <person name="Sims D."/>
            <person name="Brettin T."/>
            <person name="Bruce D."/>
            <person name="Han C."/>
            <person name="Tapia R."/>
            <person name="Gilna P."/>
            <person name="Schmutz J."/>
            <person name="Larimer F."/>
            <person name="Land M."/>
            <person name="Hauser L."/>
            <person name="Kyrpides N."/>
            <person name="Mikhailova N."/>
            <person name="Oremland R.S."/>
            <person name="Hoeft S.E."/>
            <person name="Switzer-Blum J."/>
            <person name="Kulp T."/>
            <person name="King G."/>
            <person name="Tabita R."/>
            <person name="Witte B."/>
            <person name="Santini J.M."/>
            <person name="Basu P."/>
            <person name="Hollibaugh J.T."/>
            <person name="Xie G."/>
            <person name="Stolz J.F."/>
            <person name="Richardson P."/>
        </authorList>
    </citation>
    <scope>NUCLEOTIDE SEQUENCE [LARGE SCALE GENOMIC DNA]</scope>
    <source>
        <strain evidence="4">ATCC BAA-1101 / DSM 17681 / MLHE-1</strain>
    </source>
</reference>
<keyword evidence="4" id="KW-1185">Reference proteome</keyword>
<evidence type="ECO:0000256" key="1">
    <source>
        <dbReference type="SAM" id="SignalP"/>
    </source>
</evidence>
<name>Q0A509_ALKEH</name>
<feature type="domain" description="PBP" evidence="2">
    <location>
        <begin position="21"/>
        <end position="246"/>
    </location>
</feature>
<dbReference type="InterPro" id="IPR024370">
    <property type="entry name" value="PBP_domain"/>
</dbReference>
<dbReference type="PANTHER" id="PTHR37945">
    <property type="entry name" value="EXTRACELLULAR TUNGSTATE BINDING PROTEIN"/>
    <property type="match status" value="1"/>
</dbReference>
<proteinExistence type="predicted"/>
<dbReference type="EMBL" id="CP000453">
    <property type="protein sequence ID" value="ABI58078.1"/>
    <property type="molecule type" value="Genomic_DNA"/>
</dbReference>
<dbReference type="OrthoDB" id="186379at2"/>
<evidence type="ECO:0000313" key="4">
    <source>
        <dbReference type="Proteomes" id="UP000001962"/>
    </source>
</evidence>
<gene>
    <name evidence="3" type="ordered locus">Mlg_2738</name>
</gene>
<accession>Q0A509</accession>
<protein>
    <submittedName>
        <fullName evidence="3">ABC-type tungstate transport system, permease component</fullName>
    </submittedName>
</protein>
<dbReference type="RefSeq" id="WP_011630471.1">
    <property type="nucleotide sequence ID" value="NC_008340.1"/>
</dbReference>
<dbReference type="SUPFAM" id="SSF53850">
    <property type="entry name" value="Periplasmic binding protein-like II"/>
    <property type="match status" value="1"/>
</dbReference>
<dbReference type="PANTHER" id="PTHR37945:SF1">
    <property type="entry name" value="EXTRACELLULAR TUNGSTATE BINDING PROTEIN"/>
    <property type="match status" value="1"/>
</dbReference>
<dbReference type="Gene3D" id="3.40.190.10">
    <property type="entry name" value="Periplasmic binding protein-like II"/>
    <property type="match status" value="2"/>
</dbReference>
<dbReference type="HOGENOM" id="CLU_061511_0_0_6"/>